<accession>E4ZHV5</accession>
<sequence length="528" mass="59627">MSFAPNAPTFSPKGVNGTQQKRQPEKQVSTHASPNLEARIFSLEEDRADLRGDVRSLEQLYEGLSLSVEKLKTGGCSARPREAVDVSESYQNALQLKTELEKLKSEVHTPVYGDDDDEKANGLATVKVNASVPPHLRASSAVSNGTITESILPHLRTKLDDSNGTGYVILHYKFFQHKIKINNISSGQSVNASPKDTRNTNGQVDGHLIPAPNPSPPVTPKLAVQDDTSTIKLLSLEPAWKPYYIRTLPALDDEILSRIPHENMVTFDPEFIQVTLRGESWSPGLHFMSGPGPYVLRNRTYYILNPQNEPFLPSAPGQHGAKLTAFFKESPETFHSDFDHDACSYANVPMFVETKGCNGRFRYLYYGNYSQTRWSDKLDHDTMMTKVPPAIKSYWAEELTSAAREDWLTEELKRHLFPQPEYTGALFAAHADNDDATSVATAVEVKANERMARDVRSYVEALREWDREARMKTALVKKQVVLDAFEASDADEAPALRLWWEYLECVDWRRDFYDLLVTLQSRNEEWVK</sequence>
<dbReference type="HOGENOM" id="CLU_531147_0_0_1"/>
<dbReference type="AlphaFoldDB" id="E4ZHV5"/>
<feature type="compositionally biased region" description="Polar residues" evidence="1">
    <location>
        <begin position="16"/>
        <end position="33"/>
    </location>
</feature>
<dbReference type="OrthoDB" id="5427977at2759"/>
<dbReference type="Pfam" id="PF20411">
    <property type="entry name" value="DUF6697"/>
    <property type="match status" value="1"/>
</dbReference>
<feature type="region of interest" description="Disordered" evidence="1">
    <location>
        <begin position="186"/>
        <end position="217"/>
    </location>
</feature>
<organism evidence="4">
    <name type="scientific">Leptosphaeria maculans (strain JN3 / isolate v23.1.3 / race Av1-4-5-6-7-8)</name>
    <name type="common">Blackleg fungus</name>
    <name type="synonym">Phoma lingam</name>
    <dbReference type="NCBI Taxonomy" id="985895"/>
    <lineage>
        <taxon>Eukaryota</taxon>
        <taxon>Fungi</taxon>
        <taxon>Dikarya</taxon>
        <taxon>Ascomycota</taxon>
        <taxon>Pezizomycotina</taxon>
        <taxon>Dothideomycetes</taxon>
        <taxon>Pleosporomycetidae</taxon>
        <taxon>Pleosporales</taxon>
        <taxon>Pleosporineae</taxon>
        <taxon>Leptosphaeriaceae</taxon>
        <taxon>Plenodomus</taxon>
        <taxon>Plenodomus lingam/Leptosphaeria maculans species complex</taxon>
    </lineage>
</organism>
<feature type="region of interest" description="Disordered" evidence="1">
    <location>
        <begin position="1"/>
        <end position="35"/>
    </location>
</feature>
<dbReference type="EMBL" id="FP929065">
    <property type="protein sequence ID" value="CBX90938.1"/>
    <property type="molecule type" value="Genomic_DNA"/>
</dbReference>
<evidence type="ECO:0000259" key="2">
    <source>
        <dbReference type="Pfam" id="PF20411"/>
    </source>
</evidence>
<name>E4ZHV5_LEPMJ</name>
<dbReference type="RefSeq" id="XP_003834303.1">
    <property type="nucleotide sequence ID" value="XM_003834255.1"/>
</dbReference>
<reference evidence="4" key="1">
    <citation type="journal article" date="2011" name="Nat. Commun.">
        <title>Effector diversification within compartments of the Leptosphaeria maculans genome affected by Repeat-Induced Point mutations.</title>
        <authorList>
            <person name="Rouxel T."/>
            <person name="Grandaubert J."/>
            <person name="Hane J.K."/>
            <person name="Hoede C."/>
            <person name="van de Wouw A.P."/>
            <person name="Couloux A."/>
            <person name="Dominguez V."/>
            <person name="Anthouard V."/>
            <person name="Bally P."/>
            <person name="Bourras S."/>
            <person name="Cozijnsen A.J."/>
            <person name="Ciuffetti L.M."/>
            <person name="Degrave A."/>
            <person name="Dilmaghani A."/>
            <person name="Duret L."/>
            <person name="Fudal I."/>
            <person name="Goodwin S.B."/>
            <person name="Gout L."/>
            <person name="Glaser N."/>
            <person name="Linglin J."/>
            <person name="Kema G.H.J."/>
            <person name="Lapalu N."/>
            <person name="Lawrence C.B."/>
            <person name="May K."/>
            <person name="Meyer M."/>
            <person name="Ollivier B."/>
            <person name="Poulain J."/>
            <person name="Schoch C.L."/>
            <person name="Simon A."/>
            <person name="Spatafora J.W."/>
            <person name="Stachowiak A."/>
            <person name="Turgeon B.G."/>
            <person name="Tyler B.M."/>
            <person name="Vincent D."/>
            <person name="Weissenbach J."/>
            <person name="Amselem J."/>
            <person name="Quesneville H."/>
            <person name="Oliver R.P."/>
            <person name="Wincker P."/>
            <person name="Balesdent M.-H."/>
            <person name="Howlett B.J."/>
        </authorList>
    </citation>
    <scope>NUCLEOTIDE SEQUENCE [LARGE SCALE GENOMIC DNA]</scope>
    <source>
        <strain evidence="4">JN3 / isolate v23.1.3 / race Av1-4-5-6-7-8</strain>
    </source>
</reference>
<protein>
    <recommendedName>
        <fullName evidence="2">DUF6697 domain-containing protein</fullName>
    </recommendedName>
</protein>
<keyword evidence="4" id="KW-1185">Reference proteome</keyword>
<feature type="domain" description="DUF6697" evidence="2">
    <location>
        <begin position="266"/>
        <end position="518"/>
    </location>
</feature>
<feature type="compositionally biased region" description="Polar residues" evidence="1">
    <location>
        <begin position="186"/>
        <end position="203"/>
    </location>
</feature>
<evidence type="ECO:0000313" key="3">
    <source>
        <dbReference type="EMBL" id="CBX90938.1"/>
    </source>
</evidence>
<dbReference type="InParanoid" id="E4ZHV5"/>
<dbReference type="VEuPathDB" id="FungiDB:LEMA_P059720.1"/>
<gene>
    <name evidence="3" type="ORF">LEMA_P059720.1</name>
</gene>
<evidence type="ECO:0000256" key="1">
    <source>
        <dbReference type="SAM" id="MobiDB-lite"/>
    </source>
</evidence>
<dbReference type="eggNOG" id="ENOG502SXRQ">
    <property type="taxonomic scope" value="Eukaryota"/>
</dbReference>
<dbReference type="Proteomes" id="UP000002668">
    <property type="component" value="Genome"/>
</dbReference>
<proteinExistence type="predicted"/>
<evidence type="ECO:0000313" key="4">
    <source>
        <dbReference type="Proteomes" id="UP000002668"/>
    </source>
</evidence>
<dbReference type="GeneID" id="13284488"/>
<dbReference type="InterPro" id="IPR046520">
    <property type="entry name" value="DUF6697"/>
</dbReference>